<dbReference type="KEGG" id="cbr:CBG_07810"/>
<evidence type="ECO:0000313" key="4">
    <source>
        <dbReference type="WormBase" id="CBG07810"/>
    </source>
</evidence>
<feature type="region of interest" description="Disordered" evidence="1">
    <location>
        <begin position="40"/>
        <end position="144"/>
    </location>
</feature>
<organism evidence="2 3">
    <name type="scientific">Caenorhabditis briggsae</name>
    <dbReference type="NCBI Taxonomy" id="6238"/>
    <lineage>
        <taxon>Eukaryota</taxon>
        <taxon>Metazoa</taxon>
        <taxon>Ecdysozoa</taxon>
        <taxon>Nematoda</taxon>
        <taxon>Chromadorea</taxon>
        <taxon>Rhabditida</taxon>
        <taxon>Rhabditina</taxon>
        <taxon>Rhabditomorpha</taxon>
        <taxon>Rhabditoidea</taxon>
        <taxon>Rhabditidae</taxon>
        <taxon>Peloderinae</taxon>
        <taxon>Caenorhabditis</taxon>
    </lineage>
</organism>
<dbReference type="WormBase" id="CBG07810">
    <property type="protein sequence ID" value="CBP41064"/>
    <property type="gene ID" value="WBGene00029743"/>
</dbReference>
<feature type="compositionally biased region" description="Low complexity" evidence="1">
    <location>
        <begin position="55"/>
        <end position="68"/>
    </location>
</feature>
<dbReference type="Proteomes" id="UP000008549">
    <property type="component" value="Unassembled WGS sequence"/>
</dbReference>
<evidence type="ECO:0000313" key="3">
    <source>
        <dbReference type="Proteomes" id="UP000008549"/>
    </source>
</evidence>
<dbReference type="HOGENOM" id="CLU_1798163_0_0_1"/>
<feature type="compositionally biased region" description="Polar residues" evidence="1">
    <location>
        <begin position="134"/>
        <end position="144"/>
    </location>
</feature>
<protein>
    <submittedName>
        <fullName evidence="2">Protein CBG07810</fullName>
    </submittedName>
</protein>
<dbReference type="InParanoid" id="A8X577"/>
<accession>A8X577</accession>
<dbReference type="GeneID" id="8573860"/>
<gene>
    <name evidence="2 4" type="ORF">CBG07810</name>
    <name evidence="2" type="ORF">CBG_07810</name>
</gene>
<dbReference type="AlphaFoldDB" id="A8X577"/>
<proteinExistence type="predicted"/>
<feature type="compositionally biased region" description="Low complexity" evidence="1">
    <location>
        <begin position="110"/>
        <end position="131"/>
    </location>
</feature>
<dbReference type="CTD" id="8573860"/>
<reference evidence="2 3" key="1">
    <citation type="journal article" date="2003" name="PLoS Biol.">
        <title>The genome sequence of Caenorhabditis briggsae: a platform for comparative genomics.</title>
        <authorList>
            <person name="Stein L.D."/>
            <person name="Bao Z."/>
            <person name="Blasiar D."/>
            <person name="Blumenthal T."/>
            <person name="Brent M.R."/>
            <person name="Chen N."/>
            <person name="Chinwalla A."/>
            <person name="Clarke L."/>
            <person name="Clee C."/>
            <person name="Coghlan A."/>
            <person name="Coulson A."/>
            <person name="D'Eustachio P."/>
            <person name="Fitch D.H."/>
            <person name="Fulton L.A."/>
            <person name="Fulton R.E."/>
            <person name="Griffiths-Jones S."/>
            <person name="Harris T.W."/>
            <person name="Hillier L.W."/>
            <person name="Kamath R."/>
            <person name="Kuwabara P.E."/>
            <person name="Mardis E.R."/>
            <person name="Marra M.A."/>
            <person name="Miner T.L."/>
            <person name="Minx P."/>
            <person name="Mullikin J.C."/>
            <person name="Plumb R.W."/>
            <person name="Rogers J."/>
            <person name="Schein J.E."/>
            <person name="Sohrmann M."/>
            <person name="Spieth J."/>
            <person name="Stajich J.E."/>
            <person name="Wei C."/>
            <person name="Willey D."/>
            <person name="Wilson R.K."/>
            <person name="Durbin R."/>
            <person name="Waterston R.H."/>
        </authorList>
    </citation>
    <scope>NUCLEOTIDE SEQUENCE [LARGE SCALE GENOMIC DNA]</scope>
    <source>
        <strain evidence="2 3">AF16</strain>
    </source>
</reference>
<name>A8X577_CAEBR</name>
<reference evidence="2 3" key="2">
    <citation type="journal article" date="2011" name="PLoS Genet.">
        <title>Caenorhabditis briggsae recombinant inbred line genotypes reveal inter-strain incompatibility and the evolution of recombination.</title>
        <authorList>
            <person name="Ross J.A."/>
            <person name="Koboldt D.C."/>
            <person name="Staisch J.E."/>
            <person name="Chamberlin H.M."/>
            <person name="Gupta B.P."/>
            <person name="Miller R.D."/>
            <person name="Baird S.E."/>
            <person name="Haag E.S."/>
        </authorList>
    </citation>
    <scope>NUCLEOTIDE SEQUENCE [LARGE SCALE GENOMIC DNA]</scope>
    <source>
        <strain evidence="2 3">AF16</strain>
    </source>
</reference>
<dbReference type="RefSeq" id="XP_045093583.1">
    <property type="nucleotide sequence ID" value="XM_045242961.1"/>
</dbReference>
<evidence type="ECO:0000313" key="2">
    <source>
        <dbReference type="EMBL" id="CAP27776.2"/>
    </source>
</evidence>
<evidence type="ECO:0000256" key="1">
    <source>
        <dbReference type="SAM" id="MobiDB-lite"/>
    </source>
</evidence>
<sequence length="144" mass="15157">MSIKQYVLEFLNGEKMIKAMQEGEPEMAKQHQAATIVKFQNGGPSDFRKVKPKDTTSFASQSTSSTSSNVIPVALPKPAESQKSYPKISQPIDPSTVELFTDSEEDEAGPSATLAPTTSSSSSPPSSLSPPENLATSSAPAPGV</sequence>
<dbReference type="EMBL" id="HE600965">
    <property type="protein sequence ID" value="CAP27776.2"/>
    <property type="molecule type" value="Genomic_DNA"/>
</dbReference>
<keyword evidence="3" id="KW-1185">Reference proteome</keyword>